<dbReference type="RefSeq" id="WP_205133649.1">
    <property type="nucleotide sequence ID" value="NZ_JACSNT010000007.1"/>
</dbReference>
<dbReference type="Proteomes" id="UP000729290">
    <property type="component" value="Unassembled WGS sequence"/>
</dbReference>
<gene>
    <name evidence="4" type="ORF">H9X83_06495</name>
</gene>
<feature type="domain" description="VWFA" evidence="3">
    <location>
        <begin position="90"/>
        <end position="189"/>
    </location>
</feature>
<dbReference type="InterPro" id="IPR024163">
    <property type="entry name" value="Aerotolerance_reg_N"/>
</dbReference>
<keyword evidence="1" id="KW-0472">Membrane</keyword>
<sequence length="593" mass="64807">MRFFYPLGWAALLAVPVILLMYLLKQKYKERQIPSLYLWEKVLRQTQSHQPWQKLRRNKLLFLQLLAAVLLAAALASPHVAGLVEANSYVLALDCSVSMQAQDADGTRFDAAKADMTRLVEDAPSQTVFSLVLLDNAPKTAVSGGKKDTVLRALEEAAPGGTGIDWQQAETLLKAEQDAIEGEIFLFGDDGGSLRELSAQMFSYGGAAENTALTLLSGTPGENGRSVLVHVRHYGSTPVEKEVTLFADGVAIDTKTVSLEAEGQKDVVFLGVPDNSGALEARMTPGDVQPADDVIYGSAGGDTKYRVLLVSEGNLFLEKALSLVDGVELYVTNEAEDLSGYGLYVFDGILPERLPNDGYTMFFAPEGSVLGLELGEQREISSMVTAADTPWEDTQSISFALREGRSLSADWGRAFLWGDGVPLALYGQPEGRKCIVFGFDLHDSDLPLKMEFPVLMYRLLEWYFPAAETMAQGGTGEALSLSLQPATERAWVVTPEGEEVQIAPPFPARTLTQTKTAGVYWLREEDSTGTLRETPFGLNVTTEESDLRVRQSVESQETSAKKSLMGSRDLTSLVLLLVLAAILIEWRVNCREN</sequence>
<evidence type="ECO:0000313" key="4">
    <source>
        <dbReference type="EMBL" id="MBM6877809.1"/>
    </source>
</evidence>
<dbReference type="InterPro" id="IPR011933">
    <property type="entry name" value="Double_TM_dom"/>
</dbReference>
<dbReference type="EMBL" id="JACSNV010000007">
    <property type="protein sequence ID" value="MBM6877809.1"/>
    <property type="molecule type" value="Genomic_DNA"/>
</dbReference>
<accession>A0ABS2G8L5</accession>
<feature type="transmembrane region" description="Helical" evidence="1">
    <location>
        <begin position="60"/>
        <end position="81"/>
    </location>
</feature>
<keyword evidence="1" id="KW-1133">Transmembrane helix</keyword>
<dbReference type="InterPro" id="IPR002035">
    <property type="entry name" value="VWF_A"/>
</dbReference>
<dbReference type="Pfam" id="PF07584">
    <property type="entry name" value="BatA"/>
    <property type="match status" value="1"/>
</dbReference>
<evidence type="ECO:0000313" key="5">
    <source>
        <dbReference type="Proteomes" id="UP000729290"/>
    </source>
</evidence>
<dbReference type="SUPFAM" id="SSF53300">
    <property type="entry name" value="vWA-like"/>
    <property type="match status" value="1"/>
</dbReference>
<evidence type="ECO:0000256" key="1">
    <source>
        <dbReference type="SAM" id="Phobius"/>
    </source>
</evidence>
<dbReference type="NCBIfam" id="TIGR02226">
    <property type="entry name" value="two_anch"/>
    <property type="match status" value="1"/>
</dbReference>
<evidence type="ECO:0000259" key="3">
    <source>
        <dbReference type="Pfam" id="PF13519"/>
    </source>
</evidence>
<proteinExistence type="predicted"/>
<name>A0ABS2G8L5_9FIRM</name>
<dbReference type="PANTHER" id="PTHR37464:SF1">
    <property type="entry name" value="BLL2463 PROTEIN"/>
    <property type="match status" value="1"/>
</dbReference>
<comment type="caution">
    <text evidence="4">The sequence shown here is derived from an EMBL/GenBank/DDBJ whole genome shotgun (WGS) entry which is preliminary data.</text>
</comment>
<dbReference type="Gene3D" id="3.40.50.410">
    <property type="entry name" value="von Willebrand factor, type A domain"/>
    <property type="match status" value="1"/>
</dbReference>
<keyword evidence="5" id="KW-1185">Reference proteome</keyword>
<keyword evidence="1" id="KW-0812">Transmembrane</keyword>
<dbReference type="InterPro" id="IPR036465">
    <property type="entry name" value="vWFA_dom_sf"/>
</dbReference>
<dbReference type="PANTHER" id="PTHR37464">
    <property type="entry name" value="BLL2463 PROTEIN"/>
    <property type="match status" value="1"/>
</dbReference>
<organism evidence="4 5">
    <name type="scientific">Anaerotignum lactatifermentans</name>
    <dbReference type="NCBI Taxonomy" id="160404"/>
    <lineage>
        <taxon>Bacteria</taxon>
        <taxon>Bacillati</taxon>
        <taxon>Bacillota</taxon>
        <taxon>Clostridia</taxon>
        <taxon>Lachnospirales</taxon>
        <taxon>Anaerotignaceae</taxon>
        <taxon>Anaerotignum</taxon>
    </lineage>
</organism>
<feature type="transmembrane region" description="Helical" evidence="1">
    <location>
        <begin position="6"/>
        <end position="24"/>
    </location>
</feature>
<feature type="domain" description="Aerotolerance regulator N-terminal" evidence="2">
    <location>
        <begin position="1"/>
        <end position="78"/>
    </location>
</feature>
<dbReference type="Pfam" id="PF13519">
    <property type="entry name" value="VWA_2"/>
    <property type="match status" value="1"/>
</dbReference>
<reference evidence="4 5" key="1">
    <citation type="journal article" date="2021" name="Sci. Rep.">
        <title>The distribution of antibiotic resistance genes in chicken gut microbiota commensals.</title>
        <authorList>
            <person name="Juricova H."/>
            <person name="Matiasovicova J."/>
            <person name="Kubasova T."/>
            <person name="Cejkova D."/>
            <person name="Rychlik I."/>
        </authorList>
    </citation>
    <scope>NUCLEOTIDE SEQUENCE [LARGE SCALE GENOMIC DNA]</scope>
    <source>
        <strain evidence="4 5">An431b</strain>
    </source>
</reference>
<protein>
    <submittedName>
        <fullName evidence="4">BatA domain-containing protein</fullName>
    </submittedName>
</protein>
<evidence type="ECO:0000259" key="2">
    <source>
        <dbReference type="Pfam" id="PF07584"/>
    </source>
</evidence>